<evidence type="ECO:0000313" key="3">
    <source>
        <dbReference type="EMBL" id="KAE9030986.1"/>
    </source>
</evidence>
<dbReference type="EMBL" id="QXGF01000012">
    <property type="protein sequence ID" value="KAE8949867.1"/>
    <property type="molecule type" value="Genomic_DNA"/>
</dbReference>
<dbReference type="Proteomes" id="UP000429523">
    <property type="component" value="Unassembled WGS sequence"/>
</dbReference>
<comment type="caution">
    <text evidence="9">The sequence shown here is derived from an EMBL/GenBank/DDBJ whole genome shotgun (WGS) entry which is preliminary data.</text>
</comment>
<organism evidence="9 15">
    <name type="scientific">Phytophthora fragariae</name>
    <dbReference type="NCBI Taxonomy" id="53985"/>
    <lineage>
        <taxon>Eukaryota</taxon>
        <taxon>Sar</taxon>
        <taxon>Stramenopiles</taxon>
        <taxon>Oomycota</taxon>
        <taxon>Peronosporomycetes</taxon>
        <taxon>Peronosporales</taxon>
        <taxon>Peronosporaceae</taxon>
        <taxon>Phytophthora</taxon>
    </lineage>
</organism>
<dbReference type="Proteomes" id="UP000476176">
    <property type="component" value="Unassembled WGS sequence"/>
</dbReference>
<proteinExistence type="predicted"/>
<evidence type="ECO:0000313" key="13">
    <source>
        <dbReference type="Proteomes" id="UP000433483"/>
    </source>
</evidence>
<dbReference type="EMBL" id="QXGB01000011">
    <property type="protein sequence ID" value="KAE9237673.1"/>
    <property type="molecule type" value="Genomic_DNA"/>
</dbReference>
<evidence type="ECO:0000313" key="15">
    <source>
        <dbReference type="Proteomes" id="UP000440367"/>
    </source>
</evidence>
<evidence type="ECO:0000313" key="5">
    <source>
        <dbReference type="EMBL" id="KAE9140455.1"/>
    </source>
</evidence>
<dbReference type="EMBL" id="QXGC01000016">
    <property type="protein sequence ID" value="KAE9255077.1"/>
    <property type="molecule type" value="Genomic_DNA"/>
</dbReference>
<dbReference type="EMBL" id="QXGA01000448">
    <property type="protein sequence ID" value="KAE9145802.1"/>
    <property type="molecule type" value="Genomic_DNA"/>
</dbReference>
<evidence type="ECO:0000313" key="6">
    <source>
        <dbReference type="EMBL" id="KAE9145802.1"/>
    </source>
</evidence>
<evidence type="ECO:0000313" key="14">
    <source>
        <dbReference type="Proteomes" id="UP000437068"/>
    </source>
</evidence>
<accession>A0A6A4AKJ6</accession>
<evidence type="ECO:0000256" key="1">
    <source>
        <dbReference type="SAM" id="MobiDB-lite"/>
    </source>
</evidence>
<evidence type="ECO:0000313" key="7">
    <source>
        <dbReference type="EMBL" id="KAE9237673.1"/>
    </source>
</evidence>
<evidence type="ECO:0000313" key="4">
    <source>
        <dbReference type="EMBL" id="KAE9139136.1"/>
    </source>
</evidence>
<reference evidence="12 13" key="1">
    <citation type="submission" date="2018-08" db="EMBL/GenBank/DDBJ databases">
        <title>Genomic investigation of the strawberry pathogen Phytophthora fragariae indicates pathogenicity is determined by transcriptional variation in three key races.</title>
        <authorList>
            <person name="Adams T.M."/>
            <person name="Armitage A.D."/>
            <person name="Sobczyk M.K."/>
            <person name="Bates H.J."/>
            <person name="Dunwell J.M."/>
            <person name="Nellist C.F."/>
            <person name="Harrison R.J."/>
        </authorList>
    </citation>
    <scope>NUCLEOTIDE SEQUENCE [LARGE SCALE GENOMIC DNA]</scope>
    <source>
        <strain evidence="10 14">A4</strain>
        <strain evidence="9 15">BC-1</strain>
        <strain evidence="8 19">BC-23</strain>
        <strain evidence="7 13">NOV-27</strain>
        <strain evidence="6 16">NOV-5</strain>
        <strain evidence="5 17">NOV-71</strain>
        <strain evidence="11 20">NOV-77</strain>
        <strain evidence="2 12">NOV-9</strain>
        <strain evidence="4 21">ONT-3</strain>
        <strain evidence="3 18">SCRP245</strain>
    </source>
</reference>
<dbReference type="AlphaFoldDB" id="A0A6A4AKJ6"/>
<evidence type="ECO:0000313" key="12">
    <source>
        <dbReference type="Proteomes" id="UP000429523"/>
    </source>
</evidence>
<evidence type="ECO:0000313" key="9">
    <source>
        <dbReference type="EMBL" id="KAE9257737.1"/>
    </source>
</evidence>
<feature type="compositionally biased region" description="Acidic residues" evidence="1">
    <location>
        <begin position="21"/>
        <end position="36"/>
    </location>
</feature>
<dbReference type="Proteomes" id="UP000437068">
    <property type="component" value="Unassembled WGS sequence"/>
</dbReference>
<name>A0A6A4AKJ6_9STRA</name>
<dbReference type="EMBL" id="QXFX01000015">
    <property type="protein sequence ID" value="KAE9139136.1"/>
    <property type="molecule type" value="Genomic_DNA"/>
</dbReference>
<keyword evidence="13" id="KW-1185">Reference proteome</keyword>
<dbReference type="EMBL" id="QXGD01000016">
    <property type="protein sequence ID" value="KAE9257737.1"/>
    <property type="molecule type" value="Genomic_DNA"/>
</dbReference>
<evidence type="ECO:0000313" key="16">
    <source>
        <dbReference type="Proteomes" id="UP000440732"/>
    </source>
</evidence>
<evidence type="ECO:0000313" key="17">
    <source>
        <dbReference type="Proteomes" id="UP000441208"/>
    </source>
</evidence>
<evidence type="ECO:0000313" key="19">
    <source>
        <dbReference type="Proteomes" id="UP000476176"/>
    </source>
</evidence>
<protein>
    <submittedName>
        <fullName evidence="9">Uncharacterized protein</fullName>
    </submittedName>
</protein>
<dbReference type="Proteomes" id="UP000440367">
    <property type="component" value="Unassembled WGS sequence"/>
</dbReference>
<dbReference type="Proteomes" id="UP000486351">
    <property type="component" value="Unassembled WGS sequence"/>
</dbReference>
<dbReference type="Proteomes" id="UP000440732">
    <property type="component" value="Unassembled WGS sequence"/>
</dbReference>
<dbReference type="EMBL" id="QXFY01000062">
    <property type="protein sequence ID" value="KAE9359254.1"/>
    <property type="molecule type" value="Genomic_DNA"/>
</dbReference>
<dbReference type="Proteomes" id="UP000460718">
    <property type="component" value="Unassembled WGS sequence"/>
</dbReference>
<dbReference type="EMBL" id="QXGE01000015">
    <property type="protein sequence ID" value="KAE9329786.1"/>
    <property type="molecule type" value="Genomic_DNA"/>
</dbReference>
<evidence type="ECO:0000313" key="8">
    <source>
        <dbReference type="EMBL" id="KAE9255077.1"/>
    </source>
</evidence>
<dbReference type="EMBL" id="QXFZ01000013">
    <property type="protein sequence ID" value="KAE9140455.1"/>
    <property type="molecule type" value="Genomic_DNA"/>
</dbReference>
<dbReference type="Proteomes" id="UP000441208">
    <property type="component" value="Unassembled WGS sequence"/>
</dbReference>
<evidence type="ECO:0000313" key="11">
    <source>
        <dbReference type="EMBL" id="KAE9359254.1"/>
    </source>
</evidence>
<dbReference type="EMBL" id="QXFW01000007">
    <property type="protein sequence ID" value="KAE9030986.1"/>
    <property type="molecule type" value="Genomic_DNA"/>
</dbReference>
<evidence type="ECO:0000313" key="10">
    <source>
        <dbReference type="EMBL" id="KAE9329786.1"/>
    </source>
</evidence>
<sequence>MFESDEEGADTHHTSASAGDYESEEDAIKDEGEEESKEEKID</sequence>
<dbReference type="Proteomes" id="UP000488956">
    <property type="component" value="Unassembled WGS sequence"/>
</dbReference>
<evidence type="ECO:0000313" key="18">
    <source>
        <dbReference type="Proteomes" id="UP000460718"/>
    </source>
</evidence>
<evidence type="ECO:0000313" key="2">
    <source>
        <dbReference type="EMBL" id="KAE8949867.1"/>
    </source>
</evidence>
<evidence type="ECO:0000313" key="20">
    <source>
        <dbReference type="Proteomes" id="UP000486351"/>
    </source>
</evidence>
<feature type="region of interest" description="Disordered" evidence="1">
    <location>
        <begin position="1"/>
        <end position="42"/>
    </location>
</feature>
<dbReference type="Proteomes" id="UP000433483">
    <property type="component" value="Unassembled WGS sequence"/>
</dbReference>
<evidence type="ECO:0000313" key="21">
    <source>
        <dbReference type="Proteomes" id="UP000488956"/>
    </source>
</evidence>
<gene>
    <name evidence="10" type="ORF">PF001_g727</name>
    <name evidence="9" type="ORF">PF002_g748</name>
    <name evidence="8" type="ORF">PF004_g747</name>
    <name evidence="7" type="ORF">PF005_g546</name>
    <name evidence="6" type="ORF">PF006_g9379</name>
    <name evidence="5" type="ORF">PF007_g633</name>
    <name evidence="11" type="ORF">PF008_g2323</name>
    <name evidence="2" type="ORF">PF009_g599</name>
    <name evidence="4" type="ORF">PF010_g699</name>
    <name evidence="3" type="ORF">PF011_g333</name>
</gene>